<dbReference type="PANTHER" id="PTHR45527:SF1">
    <property type="entry name" value="FATTY ACID SYNTHASE"/>
    <property type="match status" value="1"/>
</dbReference>
<evidence type="ECO:0000256" key="1">
    <source>
        <dbReference type="SAM" id="MobiDB-lite"/>
    </source>
</evidence>
<dbReference type="RefSeq" id="WP_201844397.1">
    <property type="nucleotide sequence ID" value="NZ_JAERRK010000074.1"/>
</dbReference>
<dbReference type="Gene3D" id="3.30.559.10">
    <property type="entry name" value="Chloramphenicol acetyltransferase-like domain"/>
    <property type="match status" value="1"/>
</dbReference>
<feature type="region of interest" description="Disordered" evidence="1">
    <location>
        <begin position="178"/>
        <end position="201"/>
    </location>
</feature>
<dbReference type="Pfam" id="PF00668">
    <property type="entry name" value="Condensation"/>
    <property type="match status" value="1"/>
</dbReference>
<proteinExistence type="predicted"/>
<dbReference type="GO" id="GO:0009239">
    <property type="term" value="P:enterobactin biosynthetic process"/>
    <property type="evidence" value="ECO:0007669"/>
    <property type="project" value="TreeGrafter"/>
</dbReference>
<dbReference type="AlphaFoldDB" id="A0A937EQK9"/>
<evidence type="ECO:0000313" key="4">
    <source>
        <dbReference type="Proteomes" id="UP000661858"/>
    </source>
</evidence>
<protein>
    <recommendedName>
        <fullName evidence="2">Condensation domain-containing protein</fullName>
    </recommendedName>
</protein>
<evidence type="ECO:0000259" key="2">
    <source>
        <dbReference type="Pfam" id="PF00668"/>
    </source>
</evidence>
<dbReference type="GO" id="GO:0009366">
    <property type="term" value="C:enterobactin synthetase complex"/>
    <property type="evidence" value="ECO:0007669"/>
    <property type="project" value="TreeGrafter"/>
</dbReference>
<dbReference type="InterPro" id="IPR023213">
    <property type="entry name" value="CAT-like_dom_sf"/>
</dbReference>
<sequence>RPTHTTYRGDYLTVTIPQPLHERLTTLARTTGASLFMLLQAALAALHTRLGAGHDIPLGSPIAGRTDHNLDHLIGFFVNTLVLRTDTTGNPTYTQLIHRVRTTALNAYHHQDVPFEYLVEHLNPTRTLNHHPLFQTMLALQNTPQATFHLPGLHIDITPGHTHTAKFDLFFSLTEQRGPHGEPQGITGAVEYSTDLYDPPT</sequence>
<name>A0A937EQK9_9ACTN</name>
<feature type="non-terminal residue" evidence="3">
    <location>
        <position position="1"/>
    </location>
</feature>
<dbReference type="GO" id="GO:0043041">
    <property type="term" value="P:amino acid activation for nonribosomal peptide biosynthetic process"/>
    <property type="evidence" value="ECO:0007669"/>
    <property type="project" value="TreeGrafter"/>
</dbReference>
<dbReference type="GO" id="GO:0008610">
    <property type="term" value="P:lipid biosynthetic process"/>
    <property type="evidence" value="ECO:0007669"/>
    <property type="project" value="UniProtKB-ARBA"/>
</dbReference>
<dbReference type="GO" id="GO:0047527">
    <property type="term" value="F:2,3-dihydroxybenzoate-serine ligase activity"/>
    <property type="evidence" value="ECO:0007669"/>
    <property type="project" value="TreeGrafter"/>
</dbReference>
<dbReference type="GO" id="GO:0031177">
    <property type="term" value="F:phosphopantetheine binding"/>
    <property type="evidence" value="ECO:0007669"/>
    <property type="project" value="TreeGrafter"/>
</dbReference>
<dbReference type="SUPFAM" id="SSF52777">
    <property type="entry name" value="CoA-dependent acyltransferases"/>
    <property type="match status" value="1"/>
</dbReference>
<keyword evidence="4" id="KW-1185">Reference proteome</keyword>
<dbReference type="Proteomes" id="UP000661858">
    <property type="component" value="Unassembled WGS sequence"/>
</dbReference>
<gene>
    <name evidence="3" type="ORF">JK359_38545</name>
</gene>
<accession>A0A937EQK9</accession>
<dbReference type="PANTHER" id="PTHR45527">
    <property type="entry name" value="NONRIBOSOMAL PEPTIDE SYNTHETASE"/>
    <property type="match status" value="1"/>
</dbReference>
<comment type="caution">
    <text evidence="3">The sequence shown here is derived from an EMBL/GenBank/DDBJ whole genome shotgun (WGS) entry which is preliminary data.</text>
</comment>
<feature type="non-terminal residue" evidence="3">
    <location>
        <position position="201"/>
    </location>
</feature>
<organism evidence="3 4">
    <name type="scientific">Streptomyces actinomycinicus</name>
    <dbReference type="NCBI Taxonomy" id="1695166"/>
    <lineage>
        <taxon>Bacteria</taxon>
        <taxon>Bacillati</taxon>
        <taxon>Actinomycetota</taxon>
        <taxon>Actinomycetes</taxon>
        <taxon>Kitasatosporales</taxon>
        <taxon>Streptomycetaceae</taxon>
        <taxon>Streptomyces</taxon>
    </lineage>
</organism>
<feature type="domain" description="Condensation" evidence="2">
    <location>
        <begin position="2"/>
        <end position="200"/>
    </location>
</feature>
<evidence type="ECO:0000313" key="3">
    <source>
        <dbReference type="EMBL" id="MBL1087757.1"/>
    </source>
</evidence>
<dbReference type="Gene3D" id="3.30.559.30">
    <property type="entry name" value="Nonribosomal peptide synthetase, condensation domain"/>
    <property type="match status" value="1"/>
</dbReference>
<dbReference type="GO" id="GO:0005829">
    <property type="term" value="C:cytosol"/>
    <property type="evidence" value="ECO:0007669"/>
    <property type="project" value="TreeGrafter"/>
</dbReference>
<dbReference type="InterPro" id="IPR001242">
    <property type="entry name" value="Condensation_dom"/>
</dbReference>
<dbReference type="EMBL" id="JAERRK010000074">
    <property type="protein sequence ID" value="MBL1087757.1"/>
    <property type="molecule type" value="Genomic_DNA"/>
</dbReference>
<reference evidence="3" key="1">
    <citation type="submission" date="2021-01" db="EMBL/GenBank/DDBJ databases">
        <title>WGS of actinomycetes isolated from Thailand.</title>
        <authorList>
            <person name="Thawai C."/>
        </authorList>
    </citation>
    <scope>NUCLEOTIDE SEQUENCE</scope>
    <source>
        <strain evidence="3">RCU-197</strain>
    </source>
</reference>